<evidence type="ECO:0008006" key="4">
    <source>
        <dbReference type="Google" id="ProtNLM"/>
    </source>
</evidence>
<dbReference type="AlphaFoldDB" id="A0A2M9XHF6"/>
<protein>
    <recommendedName>
        <fullName evidence="4">Lipoprotein</fullName>
    </recommendedName>
</protein>
<feature type="chain" id="PRO_5014767521" description="Lipoprotein" evidence="1">
    <location>
        <begin position="22"/>
        <end position="167"/>
    </location>
</feature>
<feature type="signal peptide" evidence="1">
    <location>
        <begin position="1"/>
        <end position="21"/>
    </location>
</feature>
<sequence>MKYKIQIISIVLLLSALELVADEKERLPDFRLADQRGKVFNSSSAKGNTYFLLGCGFKDIVLCRKHGRKIYWKMQTFLKDEDRVIFSAYLNLKNAPSAVFDYIFQEKEKDYESILLDKKGVLSNGLVEGKSFLRVYSPKGALIHKEYFESVDDAKVSELYRLTRSGK</sequence>
<keyword evidence="1" id="KW-0732">Signal</keyword>
<gene>
    <name evidence="2" type="ORF">CH357_00790</name>
</gene>
<reference evidence="2 3" key="1">
    <citation type="submission" date="2017-07" db="EMBL/GenBank/DDBJ databases">
        <title>Leptospira spp. isolated from tropical soils.</title>
        <authorList>
            <person name="Thibeaux R."/>
            <person name="Iraola G."/>
            <person name="Ferres I."/>
            <person name="Bierque E."/>
            <person name="Girault D."/>
            <person name="Soupe-Gilbert M.-E."/>
            <person name="Picardeau M."/>
            <person name="Goarant C."/>
        </authorList>
    </citation>
    <scope>NUCLEOTIDE SEQUENCE [LARGE SCALE GENOMIC DNA]</scope>
    <source>
        <strain evidence="2 3">MCA1-C-A1</strain>
    </source>
</reference>
<dbReference type="RefSeq" id="WP_100704882.1">
    <property type="nucleotide sequence ID" value="NZ_NPDL01000004.1"/>
</dbReference>
<organism evidence="2 3">
    <name type="scientific">Leptospira hartskeerlii</name>
    <dbReference type="NCBI Taxonomy" id="2023177"/>
    <lineage>
        <taxon>Bacteria</taxon>
        <taxon>Pseudomonadati</taxon>
        <taxon>Spirochaetota</taxon>
        <taxon>Spirochaetia</taxon>
        <taxon>Leptospirales</taxon>
        <taxon>Leptospiraceae</taxon>
        <taxon>Leptospira</taxon>
    </lineage>
</organism>
<evidence type="ECO:0000313" key="2">
    <source>
        <dbReference type="EMBL" id="PJZ27135.1"/>
    </source>
</evidence>
<comment type="caution">
    <text evidence="2">The sequence shown here is derived from an EMBL/GenBank/DDBJ whole genome shotgun (WGS) entry which is preliminary data.</text>
</comment>
<dbReference type="EMBL" id="NPDN01000001">
    <property type="protein sequence ID" value="PJZ27135.1"/>
    <property type="molecule type" value="Genomic_DNA"/>
</dbReference>
<dbReference type="OrthoDB" id="326671at2"/>
<proteinExistence type="predicted"/>
<accession>A0A2M9XHF6</accession>
<dbReference type="Proteomes" id="UP000232196">
    <property type="component" value="Unassembled WGS sequence"/>
</dbReference>
<keyword evidence="3" id="KW-1185">Reference proteome</keyword>
<evidence type="ECO:0000313" key="3">
    <source>
        <dbReference type="Proteomes" id="UP000232196"/>
    </source>
</evidence>
<evidence type="ECO:0000256" key="1">
    <source>
        <dbReference type="SAM" id="SignalP"/>
    </source>
</evidence>
<name>A0A2M9XHF6_9LEPT</name>